<keyword evidence="1" id="KW-0732">Signal</keyword>
<feature type="signal peptide" evidence="1">
    <location>
        <begin position="1"/>
        <end position="23"/>
    </location>
</feature>
<evidence type="ECO:0000313" key="3">
    <source>
        <dbReference type="Proteomes" id="UP000266673"/>
    </source>
</evidence>
<keyword evidence="3" id="KW-1185">Reference proteome</keyword>
<dbReference type="OrthoDB" id="2370796at2759"/>
<dbReference type="AlphaFoldDB" id="A0A397VLZ8"/>
<evidence type="ECO:0000313" key="2">
    <source>
        <dbReference type="EMBL" id="RIB22878.1"/>
    </source>
</evidence>
<evidence type="ECO:0000256" key="1">
    <source>
        <dbReference type="SAM" id="SignalP"/>
    </source>
</evidence>
<proteinExistence type="predicted"/>
<feature type="chain" id="PRO_5017191686" evidence="1">
    <location>
        <begin position="24"/>
        <end position="142"/>
    </location>
</feature>
<gene>
    <name evidence="2" type="ORF">C2G38_2033221</name>
</gene>
<reference evidence="2 3" key="1">
    <citation type="submission" date="2018-06" db="EMBL/GenBank/DDBJ databases">
        <title>Comparative genomics reveals the genomic features of Rhizophagus irregularis, R. cerebriforme, R. diaphanum and Gigaspora rosea, and their symbiotic lifestyle signature.</title>
        <authorList>
            <person name="Morin E."/>
            <person name="San Clemente H."/>
            <person name="Chen E.C.H."/>
            <person name="De La Providencia I."/>
            <person name="Hainaut M."/>
            <person name="Kuo A."/>
            <person name="Kohler A."/>
            <person name="Murat C."/>
            <person name="Tang N."/>
            <person name="Roy S."/>
            <person name="Loubradou J."/>
            <person name="Henrissat B."/>
            <person name="Grigoriev I.V."/>
            <person name="Corradi N."/>
            <person name="Roux C."/>
            <person name="Martin F.M."/>
        </authorList>
    </citation>
    <scope>NUCLEOTIDE SEQUENCE [LARGE SCALE GENOMIC DNA]</scope>
    <source>
        <strain evidence="2 3">DAOM 194757</strain>
    </source>
</reference>
<protein>
    <submittedName>
        <fullName evidence="2">Uncharacterized protein</fullName>
    </submittedName>
</protein>
<comment type="caution">
    <text evidence="2">The sequence shown here is derived from an EMBL/GenBank/DDBJ whole genome shotgun (WGS) entry which is preliminary data.</text>
</comment>
<organism evidence="2 3">
    <name type="scientific">Gigaspora rosea</name>
    <dbReference type="NCBI Taxonomy" id="44941"/>
    <lineage>
        <taxon>Eukaryota</taxon>
        <taxon>Fungi</taxon>
        <taxon>Fungi incertae sedis</taxon>
        <taxon>Mucoromycota</taxon>
        <taxon>Glomeromycotina</taxon>
        <taxon>Glomeromycetes</taxon>
        <taxon>Diversisporales</taxon>
        <taxon>Gigasporaceae</taxon>
        <taxon>Gigaspora</taxon>
    </lineage>
</organism>
<accession>A0A397VLZ8</accession>
<dbReference type="EMBL" id="QKWP01000289">
    <property type="protein sequence ID" value="RIB22878.1"/>
    <property type="molecule type" value="Genomic_DNA"/>
</dbReference>
<name>A0A397VLZ8_9GLOM</name>
<dbReference type="Proteomes" id="UP000266673">
    <property type="component" value="Unassembled WGS sequence"/>
</dbReference>
<sequence length="142" mass="15927">MQKSRIIATFIVLFAFIFAYLHATPLHLDPHRGDMYVVILEKLDGKIEFTELSTAFFMPVGVFNKGITENAPEHYFIQFSKSNFIQNFSFAELAIPIHPPKAGPLGPLVAIQVHLDKLIDSEVSILKDDEVLDSAKVVKESP</sequence>